<evidence type="ECO:0000313" key="3">
    <source>
        <dbReference type="Proteomes" id="UP000182427"/>
    </source>
</evidence>
<feature type="chain" id="PRO_5009241730" evidence="1">
    <location>
        <begin position="27"/>
        <end position="159"/>
    </location>
</feature>
<dbReference type="InterPro" id="IPR051675">
    <property type="entry name" value="Endo/Exo/Phosphatase_dom_1"/>
</dbReference>
<dbReference type="InterPro" id="IPR036909">
    <property type="entry name" value="Cyt_c-like_dom_sf"/>
</dbReference>
<dbReference type="RefSeq" id="WP_083345209.1">
    <property type="nucleotide sequence ID" value="NZ_LT629690.1"/>
</dbReference>
<evidence type="ECO:0000313" key="2">
    <source>
        <dbReference type="EMBL" id="SDF38531.1"/>
    </source>
</evidence>
<proteinExistence type="predicted"/>
<dbReference type="Gene3D" id="1.10.150.280">
    <property type="entry name" value="AF1531-like domain"/>
    <property type="match status" value="1"/>
</dbReference>
<name>A0A1G7KN27_9BACT</name>
<organism evidence="2 3">
    <name type="scientific">Terriglobus roseus</name>
    <dbReference type="NCBI Taxonomy" id="392734"/>
    <lineage>
        <taxon>Bacteria</taxon>
        <taxon>Pseudomonadati</taxon>
        <taxon>Acidobacteriota</taxon>
        <taxon>Terriglobia</taxon>
        <taxon>Terriglobales</taxon>
        <taxon>Acidobacteriaceae</taxon>
        <taxon>Terriglobus</taxon>
    </lineage>
</organism>
<keyword evidence="3" id="KW-1185">Reference proteome</keyword>
<dbReference type="OrthoDB" id="115232at2"/>
<dbReference type="PANTHER" id="PTHR21180:SF32">
    <property type="entry name" value="ENDONUCLEASE_EXONUCLEASE_PHOSPHATASE FAMILY DOMAIN-CONTAINING PROTEIN 1"/>
    <property type="match status" value="1"/>
</dbReference>
<reference evidence="2 3" key="1">
    <citation type="submission" date="2016-10" db="EMBL/GenBank/DDBJ databases">
        <authorList>
            <person name="de Groot N.N."/>
        </authorList>
    </citation>
    <scope>NUCLEOTIDE SEQUENCE [LARGE SCALE GENOMIC DNA]</scope>
    <source>
        <strain evidence="2 3">GAS232</strain>
    </source>
</reference>
<accession>A0A1G7KN27</accession>
<feature type="signal peptide" evidence="1">
    <location>
        <begin position="1"/>
        <end position="26"/>
    </location>
</feature>
<dbReference type="GO" id="GO:0020037">
    <property type="term" value="F:heme binding"/>
    <property type="evidence" value="ECO:0007669"/>
    <property type="project" value="InterPro"/>
</dbReference>
<dbReference type="SUPFAM" id="SSF47781">
    <property type="entry name" value="RuvA domain 2-like"/>
    <property type="match status" value="1"/>
</dbReference>
<dbReference type="Pfam" id="PF12836">
    <property type="entry name" value="HHH_3"/>
    <property type="match status" value="1"/>
</dbReference>
<dbReference type="PANTHER" id="PTHR21180">
    <property type="entry name" value="ENDONUCLEASE/EXONUCLEASE/PHOSPHATASE FAMILY DOMAIN-CONTAINING PROTEIN 1"/>
    <property type="match status" value="1"/>
</dbReference>
<dbReference type="AlphaFoldDB" id="A0A1G7KN27"/>
<gene>
    <name evidence="2" type="ORF">SAMN05444167_2244</name>
</gene>
<dbReference type="GO" id="GO:0009055">
    <property type="term" value="F:electron transfer activity"/>
    <property type="evidence" value="ECO:0007669"/>
    <property type="project" value="InterPro"/>
</dbReference>
<dbReference type="Proteomes" id="UP000182427">
    <property type="component" value="Chromosome I"/>
</dbReference>
<sequence length="159" mass="17725">MTNHTARVVRRCAYLGFVFFLTGAHAQQMADGPDKDLFVKTCSKCHEIERVLSKRQDKSGWQDTVTKMQGYGLVADDSDLKRIIDYLAVNLPAETMLKLNINTATRIDFESTLSVKRSVAIAIIEYRDKNGGFKSVEELKKVPGVDADVVDAKKNGLTL</sequence>
<keyword evidence="1" id="KW-0732">Signal</keyword>
<dbReference type="Gene3D" id="1.10.760.10">
    <property type="entry name" value="Cytochrome c-like domain"/>
    <property type="match status" value="1"/>
</dbReference>
<protein>
    <submittedName>
        <fullName evidence="2">Competence protein ComEA</fullName>
    </submittedName>
</protein>
<evidence type="ECO:0000256" key="1">
    <source>
        <dbReference type="SAM" id="SignalP"/>
    </source>
</evidence>
<dbReference type="InterPro" id="IPR010994">
    <property type="entry name" value="RuvA_2-like"/>
</dbReference>
<dbReference type="EMBL" id="LT629690">
    <property type="protein sequence ID" value="SDF38531.1"/>
    <property type="molecule type" value="Genomic_DNA"/>
</dbReference>
<dbReference type="SUPFAM" id="SSF46626">
    <property type="entry name" value="Cytochrome c"/>
    <property type="match status" value="1"/>
</dbReference>